<keyword evidence="3" id="KW-1185">Reference proteome</keyword>
<accession>A0A9Q3HRA5</accession>
<gene>
    <name evidence="2" type="ORF">O181_052049</name>
</gene>
<sequence length="108" mass="12463">METCEVSKFEYWKELPKGNESSPKNQENFAENSHQVLDSEEVKYSKEKVEINEELAPINTEDYNLKLKEEISPGILSSRKENGNTCSQISQAIKSDNSRILKRSEEKH</sequence>
<feature type="region of interest" description="Disordered" evidence="1">
    <location>
        <begin position="76"/>
        <end position="108"/>
    </location>
</feature>
<evidence type="ECO:0000256" key="1">
    <source>
        <dbReference type="SAM" id="MobiDB-lite"/>
    </source>
</evidence>
<feature type="compositionally biased region" description="Polar residues" evidence="1">
    <location>
        <begin position="83"/>
        <end position="95"/>
    </location>
</feature>
<proteinExistence type="predicted"/>
<evidence type="ECO:0000313" key="3">
    <source>
        <dbReference type="Proteomes" id="UP000765509"/>
    </source>
</evidence>
<comment type="caution">
    <text evidence="2">The sequence shown here is derived from an EMBL/GenBank/DDBJ whole genome shotgun (WGS) entry which is preliminary data.</text>
</comment>
<name>A0A9Q3HRA5_9BASI</name>
<dbReference type="Proteomes" id="UP000765509">
    <property type="component" value="Unassembled WGS sequence"/>
</dbReference>
<reference evidence="2" key="1">
    <citation type="submission" date="2021-03" db="EMBL/GenBank/DDBJ databases">
        <title>Draft genome sequence of rust myrtle Austropuccinia psidii MF-1, a brazilian biotype.</title>
        <authorList>
            <person name="Quecine M.C."/>
            <person name="Pachon D.M.R."/>
            <person name="Bonatelli M.L."/>
            <person name="Correr F.H."/>
            <person name="Franceschini L.M."/>
            <person name="Leite T.F."/>
            <person name="Margarido G.R.A."/>
            <person name="Almeida C.A."/>
            <person name="Ferrarezi J.A."/>
            <person name="Labate C.A."/>
        </authorList>
    </citation>
    <scope>NUCLEOTIDE SEQUENCE</scope>
    <source>
        <strain evidence="2">MF-1</strain>
    </source>
</reference>
<dbReference type="AlphaFoldDB" id="A0A9Q3HRA5"/>
<feature type="compositionally biased region" description="Basic and acidic residues" evidence="1">
    <location>
        <begin position="96"/>
        <end position="108"/>
    </location>
</feature>
<protein>
    <submittedName>
        <fullName evidence="2">Uncharacterized protein</fullName>
    </submittedName>
</protein>
<dbReference type="EMBL" id="AVOT02022736">
    <property type="protein sequence ID" value="MBW0512334.1"/>
    <property type="molecule type" value="Genomic_DNA"/>
</dbReference>
<evidence type="ECO:0000313" key="2">
    <source>
        <dbReference type="EMBL" id="MBW0512334.1"/>
    </source>
</evidence>
<organism evidence="2 3">
    <name type="scientific">Austropuccinia psidii MF-1</name>
    <dbReference type="NCBI Taxonomy" id="1389203"/>
    <lineage>
        <taxon>Eukaryota</taxon>
        <taxon>Fungi</taxon>
        <taxon>Dikarya</taxon>
        <taxon>Basidiomycota</taxon>
        <taxon>Pucciniomycotina</taxon>
        <taxon>Pucciniomycetes</taxon>
        <taxon>Pucciniales</taxon>
        <taxon>Sphaerophragmiaceae</taxon>
        <taxon>Austropuccinia</taxon>
    </lineage>
</organism>